<dbReference type="EMBL" id="CP003065">
    <property type="protein sequence ID" value="AEV68476.1"/>
    <property type="molecule type" value="Genomic_DNA"/>
</dbReference>
<dbReference type="InterPro" id="IPR029063">
    <property type="entry name" value="SAM-dependent_MTases_sf"/>
</dbReference>
<dbReference type="Pfam" id="PF05430">
    <property type="entry name" value="Methyltransf_30"/>
    <property type="match status" value="1"/>
</dbReference>
<dbReference type="NCBIfam" id="NF033855">
    <property type="entry name" value="tRNA_MNMC2"/>
    <property type="match status" value="1"/>
</dbReference>
<sequence length="232" mass="26350">MFIPDYLVNEHFGDRYFDVVNAIDEAQQIHFKNNNLLARIKSVIESNTPFIIGETGFGAGRIVVSLMEYLNKSNLENITIEYNTVELFPLSSERMLNILSGFRNRAEKEIDNLIKAYRAVDIDINGWHQIKIEQPFGCLYLNLWIGEALEMLNSLDKLCDAWFLDGHCPRKNPSMWRPELLMEIGRKTKKGGTCSSYTVSGVVKRALSDAGFDIVKLPGFGGKKEVLQGVKR</sequence>
<dbReference type="KEGG" id="ccl:Clocl_1868"/>
<name>G8LUU6_ACECE</name>
<evidence type="ECO:0000313" key="2">
    <source>
        <dbReference type="EMBL" id="AEV68476.1"/>
    </source>
</evidence>
<dbReference type="OrthoDB" id="9786494at2"/>
<dbReference type="Gene3D" id="3.40.50.150">
    <property type="entry name" value="Vaccinia Virus protein VP39"/>
    <property type="match status" value="1"/>
</dbReference>
<evidence type="ECO:0000313" key="3">
    <source>
        <dbReference type="Proteomes" id="UP000005435"/>
    </source>
</evidence>
<dbReference type="HOGENOM" id="CLU_061971_2_0_9"/>
<dbReference type="GO" id="GO:0016645">
    <property type="term" value="F:oxidoreductase activity, acting on the CH-NH group of donors"/>
    <property type="evidence" value="ECO:0007669"/>
    <property type="project" value="InterPro"/>
</dbReference>
<dbReference type="PANTHER" id="PTHR39963:SF1">
    <property type="entry name" value="MNMC-LIKE METHYLTRANSFERASE DOMAIN-CONTAINING PROTEIN"/>
    <property type="match status" value="1"/>
</dbReference>
<organism evidence="2 3">
    <name type="scientific">Acetivibrio clariflavus (strain DSM 19732 / NBRC 101661 / EBR45)</name>
    <name type="common">Clostridium clariflavum</name>
    <dbReference type="NCBI Taxonomy" id="720554"/>
    <lineage>
        <taxon>Bacteria</taxon>
        <taxon>Bacillati</taxon>
        <taxon>Bacillota</taxon>
        <taxon>Clostridia</taxon>
        <taxon>Eubacteriales</taxon>
        <taxon>Oscillospiraceae</taxon>
        <taxon>Acetivibrio</taxon>
    </lineage>
</organism>
<dbReference type="InterPro" id="IPR008471">
    <property type="entry name" value="MnmC-like_methylTransf"/>
</dbReference>
<evidence type="ECO:0000259" key="1">
    <source>
        <dbReference type="Pfam" id="PF05430"/>
    </source>
</evidence>
<dbReference type="GO" id="GO:0004808">
    <property type="term" value="F:tRNA (5-methylaminomethyl-2-thiouridylate)(34)-methyltransferase activity"/>
    <property type="evidence" value="ECO:0007669"/>
    <property type="project" value="InterPro"/>
</dbReference>
<gene>
    <name evidence="2" type="ordered locus">Clocl_1868</name>
</gene>
<dbReference type="InterPro" id="IPR047785">
    <property type="entry name" value="tRNA_MNMC2"/>
</dbReference>
<proteinExistence type="predicted"/>
<accession>G8LUU6</accession>
<reference evidence="2 3" key="2">
    <citation type="journal article" date="2012" name="Stand. Genomic Sci.">
        <title>Complete Genome Sequence of Clostridium clariflavum DSM 19732.</title>
        <authorList>
            <person name="Izquierdo J.A."/>
            <person name="Goodwin L."/>
            <person name="Davenport K.W."/>
            <person name="Teshima H."/>
            <person name="Bruce D."/>
            <person name="Detter C."/>
            <person name="Tapia R."/>
            <person name="Han S."/>
            <person name="Land M."/>
            <person name="Hauser L."/>
            <person name="Jeffries C.D."/>
            <person name="Han J."/>
            <person name="Pitluck S."/>
            <person name="Nolan M."/>
            <person name="Chen A."/>
            <person name="Huntemann M."/>
            <person name="Mavromatis K."/>
            <person name="Mikhailova N."/>
            <person name="Liolios K."/>
            <person name="Woyke T."/>
            <person name="Lynd L.R."/>
        </authorList>
    </citation>
    <scope>NUCLEOTIDE SEQUENCE [LARGE SCALE GENOMIC DNA]</scope>
    <source>
        <strain evidence="3">DSM 19732 / NBRC 101661 / EBR45</strain>
    </source>
</reference>
<reference evidence="3" key="1">
    <citation type="submission" date="2011-12" db="EMBL/GenBank/DDBJ databases">
        <title>Complete sequence of Clostridium clariflavum DSM 19732.</title>
        <authorList>
            <consortium name="US DOE Joint Genome Institute"/>
            <person name="Lucas S."/>
            <person name="Han J."/>
            <person name="Lapidus A."/>
            <person name="Cheng J.-F."/>
            <person name="Goodwin L."/>
            <person name="Pitluck S."/>
            <person name="Peters L."/>
            <person name="Teshima H."/>
            <person name="Detter J.C."/>
            <person name="Han C."/>
            <person name="Tapia R."/>
            <person name="Land M."/>
            <person name="Hauser L."/>
            <person name="Kyrpides N."/>
            <person name="Ivanova N."/>
            <person name="Pagani I."/>
            <person name="Kitzmiller T."/>
            <person name="Lynd L."/>
            <person name="Izquierdo J."/>
            <person name="Woyke T."/>
        </authorList>
    </citation>
    <scope>NUCLEOTIDE SEQUENCE [LARGE SCALE GENOMIC DNA]</scope>
    <source>
        <strain evidence="3">DSM 19732 / NBRC 101661 / EBR45</strain>
    </source>
</reference>
<dbReference type="RefSeq" id="WP_014255061.1">
    <property type="nucleotide sequence ID" value="NC_016627.1"/>
</dbReference>
<dbReference type="PANTHER" id="PTHR39963">
    <property type="entry name" value="SLL0983 PROTEIN"/>
    <property type="match status" value="1"/>
</dbReference>
<dbReference type="Proteomes" id="UP000005435">
    <property type="component" value="Chromosome"/>
</dbReference>
<keyword evidence="3" id="KW-1185">Reference proteome</keyword>
<dbReference type="AlphaFoldDB" id="G8LUU6"/>
<feature type="domain" description="MnmC-like methyltransferase" evidence="1">
    <location>
        <begin position="123"/>
        <end position="231"/>
    </location>
</feature>
<dbReference type="eggNOG" id="COG4121">
    <property type="taxonomic scope" value="Bacteria"/>
</dbReference>
<protein>
    <recommendedName>
        <fullName evidence="1">MnmC-like methyltransferase domain-containing protein</fullName>
    </recommendedName>
</protein>